<evidence type="ECO:0000256" key="1">
    <source>
        <dbReference type="SAM" id="MobiDB-lite"/>
    </source>
</evidence>
<feature type="region of interest" description="Disordered" evidence="1">
    <location>
        <begin position="1"/>
        <end position="26"/>
    </location>
</feature>
<organism evidence="2 3">
    <name type="scientific">Caerostris darwini</name>
    <dbReference type="NCBI Taxonomy" id="1538125"/>
    <lineage>
        <taxon>Eukaryota</taxon>
        <taxon>Metazoa</taxon>
        <taxon>Ecdysozoa</taxon>
        <taxon>Arthropoda</taxon>
        <taxon>Chelicerata</taxon>
        <taxon>Arachnida</taxon>
        <taxon>Araneae</taxon>
        <taxon>Araneomorphae</taxon>
        <taxon>Entelegynae</taxon>
        <taxon>Araneoidea</taxon>
        <taxon>Araneidae</taxon>
        <taxon>Caerostris</taxon>
    </lineage>
</organism>
<evidence type="ECO:0000313" key="3">
    <source>
        <dbReference type="Proteomes" id="UP001054837"/>
    </source>
</evidence>
<comment type="caution">
    <text evidence="2">The sequence shown here is derived from an EMBL/GenBank/DDBJ whole genome shotgun (WGS) entry which is preliminary data.</text>
</comment>
<keyword evidence="3" id="KW-1185">Reference proteome</keyword>
<dbReference type="Proteomes" id="UP001054837">
    <property type="component" value="Unassembled WGS sequence"/>
</dbReference>
<reference evidence="2 3" key="1">
    <citation type="submission" date="2021-06" db="EMBL/GenBank/DDBJ databases">
        <title>Caerostris darwini draft genome.</title>
        <authorList>
            <person name="Kono N."/>
            <person name="Arakawa K."/>
        </authorList>
    </citation>
    <scope>NUCLEOTIDE SEQUENCE [LARGE SCALE GENOMIC DNA]</scope>
</reference>
<dbReference type="EMBL" id="BPLQ01003267">
    <property type="protein sequence ID" value="GIX99068.1"/>
    <property type="molecule type" value="Genomic_DNA"/>
</dbReference>
<gene>
    <name evidence="2" type="ORF">CDAR_97401</name>
</gene>
<name>A0AAV4PS19_9ARAC</name>
<proteinExistence type="predicted"/>
<evidence type="ECO:0000313" key="2">
    <source>
        <dbReference type="EMBL" id="GIX99068.1"/>
    </source>
</evidence>
<accession>A0AAV4PS19</accession>
<protein>
    <submittedName>
        <fullName evidence="2">Uncharacterized protein</fullName>
    </submittedName>
</protein>
<feature type="compositionally biased region" description="Basic and acidic residues" evidence="1">
    <location>
        <begin position="7"/>
        <end position="16"/>
    </location>
</feature>
<feature type="compositionally biased region" description="Pro residues" evidence="1">
    <location>
        <begin position="17"/>
        <end position="26"/>
    </location>
</feature>
<sequence>MDGLLETSRKMDDRWRPAPPPLPPPIAHQCHSILKPNERALSRIPVMYTMNSPLASDDDMSAFLNMFEKTRKTSKRQSDS</sequence>
<dbReference type="AlphaFoldDB" id="A0AAV4PS19"/>